<sequence>MIGLSCCSHPPPPPRPPSCSATMLSSSEFPYDASRDIDAGNVHFDPLLFPPPPPGRGRSMDASNERARPHTVAFDHPSHPSYFGGSDNSFVARQPHPASTSRFNDVNINFMPEDTSAAIDEYLDASLMAVQYLDLPAQCTGPRQDSYTLSYTPSDSSASSPEASQTTSSCSPPGTYSTQSSPGHLIHDLPDGLETARNHSDFGHYSHRPTYSGGYVQNQVDTRYHDDLFLPPPVSFHDSSMHHRPTNTWGYSTQSLPYISGTSRPTSSGPPTPAALLNGSLGQFPMPDDLRKWPQMFKINQVKRTGSNKKQLMACLFCRERKIGCSRPPEDEPDQTCKCVSHIFSLGRIYPYITRLQQPVCTAKTEVRVPHRVAAGATHAQPAQREKDSRP</sequence>
<protein>
    <submittedName>
        <fullName evidence="2">Uncharacterized protein</fullName>
    </submittedName>
</protein>
<evidence type="ECO:0000256" key="1">
    <source>
        <dbReference type="SAM" id="MobiDB-lite"/>
    </source>
</evidence>
<dbReference type="CDD" id="cd00067">
    <property type="entry name" value="GAL4"/>
    <property type="match status" value="1"/>
</dbReference>
<reference evidence="2" key="1">
    <citation type="submission" date="2023-03" db="EMBL/GenBank/DDBJ databases">
        <title>Massive genome expansion in bonnet fungi (Mycena s.s.) driven by repeated elements and novel gene families across ecological guilds.</title>
        <authorList>
            <consortium name="Lawrence Berkeley National Laboratory"/>
            <person name="Harder C.B."/>
            <person name="Miyauchi S."/>
            <person name="Viragh M."/>
            <person name="Kuo A."/>
            <person name="Thoen E."/>
            <person name="Andreopoulos B."/>
            <person name="Lu D."/>
            <person name="Skrede I."/>
            <person name="Drula E."/>
            <person name="Henrissat B."/>
            <person name="Morin E."/>
            <person name="Kohler A."/>
            <person name="Barry K."/>
            <person name="LaButti K."/>
            <person name="Morin E."/>
            <person name="Salamov A."/>
            <person name="Lipzen A."/>
            <person name="Mereny Z."/>
            <person name="Hegedus B."/>
            <person name="Baldrian P."/>
            <person name="Stursova M."/>
            <person name="Weitz H."/>
            <person name="Taylor A."/>
            <person name="Grigoriev I.V."/>
            <person name="Nagy L.G."/>
            <person name="Martin F."/>
            <person name="Kauserud H."/>
        </authorList>
    </citation>
    <scope>NUCLEOTIDE SEQUENCE</scope>
    <source>
        <strain evidence="2">CBHHK173m</strain>
    </source>
</reference>
<keyword evidence="3" id="KW-1185">Reference proteome</keyword>
<dbReference type="GO" id="GO:0008270">
    <property type="term" value="F:zinc ion binding"/>
    <property type="evidence" value="ECO:0007669"/>
    <property type="project" value="InterPro"/>
</dbReference>
<dbReference type="GO" id="GO:0000981">
    <property type="term" value="F:DNA-binding transcription factor activity, RNA polymerase II-specific"/>
    <property type="evidence" value="ECO:0007669"/>
    <property type="project" value="InterPro"/>
</dbReference>
<dbReference type="InterPro" id="IPR001138">
    <property type="entry name" value="Zn2Cys6_DnaBD"/>
</dbReference>
<proteinExistence type="predicted"/>
<feature type="compositionally biased region" description="Basic and acidic residues" evidence="1">
    <location>
        <begin position="185"/>
        <end position="204"/>
    </location>
</feature>
<dbReference type="AlphaFoldDB" id="A0AAD6UEV6"/>
<feature type="region of interest" description="Disordered" evidence="1">
    <location>
        <begin position="1"/>
        <end position="25"/>
    </location>
</feature>
<comment type="caution">
    <text evidence="2">The sequence shown here is derived from an EMBL/GenBank/DDBJ whole genome shotgun (WGS) entry which is preliminary data.</text>
</comment>
<dbReference type="Proteomes" id="UP001222325">
    <property type="component" value="Unassembled WGS sequence"/>
</dbReference>
<name>A0AAD6UEV6_9AGAR</name>
<dbReference type="EMBL" id="JARJCN010000004">
    <property type="protein sequence ID" value="KAJ7101226.1"/>
    <property type="molecule type" value="Genomic_DNA"/>
</dbReference>
<evidence type="ECO:0000313" key="3">
    <source>
        <dbReference type="Proteomes" id="UP001222325"/>
    </source>
</evidence>
<feature type="compositionally biased region" description="Low complexity" evidence="1">
    <location>
        <begin position="148"/>
        <end position="171"/>
    </location>
</feature>
<evidence type="ECO:0000313" key="2">
    <source>
        <dbReference type="EMBL" id="KAJ7101226.1"/>
    </source>
</evidence>
<accession>A0AAD6UEV6</accession>
<feature type="compositionally biased region" description="Polar residues" evidence="1">
    <location>
        <begin position="172"/>
        <end position="182"/>
    </location>
</feature>
<gene>
    <name evidence="2" type="ORF">B0H15DRAFT_406953</name>
</gene>
<feature type="region of interest" description="Disordered" evidence="1">
    <location>
        <begin position="144"/>
        <end position="214"/>
    </location>
</feature>
<organism evidence="2 3">
    <name type="scientific">Mycena belliarum</name>
    <dbReference type="NCBI Taxonomy" id="1033014"/>
    <lineage>
        <taxon>Eukaryota</taxon>
        <taxon>Fungi</taxon>
        <taxon>Dikarya</taxon>
        <taxon>Basidiomycota</taxon>
        <taxon>Agaricomycotina</taxon>
        <taxon>Agaricomycetes</taxon>
        <taxon>Agaricomycetidae</taxon>
        <taxon>Agaricales</taxon>
        <taxon>Marasmiineae</taxon>
        <taxon>Mycenaceae</taxon>
        <taxon>Mycena</taxon>
    </lineage>
</organism>